<dbReference type="Pfam" id="PF02301">
    <property type="entry name" value="HORMA"/>
    <property type="match status" value="1"/>
</dbReference>
<dbReference type="Proteomes" id="UP000298663">
    <property type="component" value="Unassembled WGS sequence"/>
</dbReference>
<sequence>MDAETFQLDSSESFKDISPEKQEICWDVANDLLERQKKLKKQTVWLHSALKAALCCILHQRGVFDEDFFKVVGLEKTTDPNSRTKEGRAIKTIAIKTLKSNHPACVRILKILHDLTKPIEARKLEGVDFGIVCDPSDPQSAVYEIYRFRFYFAGENPSFTIRSQANKVIARVRYNSDQTVGYAISVVLKSLAKVMSKLEAIPYTTALSTHAKVKDNFPLNRKRFHHSLPNGDYDFVELESRLPKKLRADGYQDRFSGMDITIESVMVKDEFTTMMNTTALDATVNAEQEVARADNQEDHNLSGIVDDVEGLQLNEEIQTTPKRRSMYGLTVTVSDEEKPMCSPVIKTLVQTPVRSPLSASA</sequence>
<comment type="caution">
    <text evidence="2">The sequence shown here is derived from an EMBL/GenBank/DDBJ whole genome shotgun (WGS) entry which is preliminary data.</text>
</comment>
<feature type="domain" description="HORMA" evidence="1">
    <location>
        <begin position="40"/>
        <end position="262"/>
    </location>
</feature>
<reference evidence="2 3" key="2">
    <citation type="journal article" date="2019" name="G3 (Bethesda)">
        <title>Hybrid Assembly of the Genome of the Entomopathogenic Nematode Steinernema carpocapsae Identifies the X-Chromosome.</title>
        <authorList>
            <person name="Serra L."/>
            <person name="Macchietto M."/>
            <person name="Macias-Munoz A."/>
            <person name="McGill C.J."/>
            <person name="Rodriguez I.M."/>
            <person name="Rodriguez B."/>
            <person name="Murad R."/>
            <person name="Mortazavi A."/>
        </authorList>
    </citation>
    <scope>NUCLEOTIDE SEQUENCE [LARGE SCALE GENOMIC DNA]</scope>
    <source>
        <strain evidence="2 3">ALL</strain>
    </source>
</reference>
<dbReference type="InterPro" id="IPR036570">
    <property type="entry name" value="HORMA_dom_sf"/>
</dbReference>
<keyword evidence="3" id="KW-1185">Reference proteome</keyword>
<dbReference type="SUPFAM" id="SSF56019">
    <property type="entry name" value="The spindle assembly checkpoint protein mad2"/>
    <property type="match status" value="1"/>
</dbReference>
<accession>A0A4U5PAF1</accession>
<gene>
    <name evidence="2" type="ORF">L596_007477</name>
</gene>
<organism evidence="2 3">
    <name type="scientific">Steinernema carpocapsae</name>
    <name type="common">Entomopathogenic nematode</name>
    <dbReference type="NCBI Taxonomy" id="34508"/>
    <lineage>
        <taxon>Eukaryota</taxon>
        <taxon>Metazoa</taxon>
        <taxon>Ecdysozoa</taxon>
        <taxon>Nematoda</taxon>
        <taxon>Chromadorea</taxon>
        <taxon>Rhabditida</taxon>
        <taxon>Tylenchina</taxon>
        <taxon>Panagrolaimomorpha</taxon>
        <taxon>Strongyloidoidea</taxon>
        <taxon>Steinernematidae</taxon>
        <taxon>Steinernema</taxon>
    </lineage>
</organism>
<dbReference type="OrthoDB" id="10412721at2759"/>
<evidence type="ECO:0000259" key="1">
    <source>
        <dbReference type="PROSITE" id="PS50815"/>
    </source>
</evidence>
<dbReference type="PROSITE" id="PS50815">
    <property type="entry name" value="HORMA"/>
    <property type="match status" value="1"/>
</dbReference>
<protein>
    <recommendedName>
        <fullName evidence="1">HORMA domain-containing protein</fullName>
    </recommendedName>
</protein>
<proteinExistence type="predicted"/>
<dbReference type="AlphaFoldDB" id="A0A4U5PAF1"/>
<evidence type="ECO:0000313" key="2">
    <source>
        <dbReference type="EMBL" id="TKR92914.1"/>
    </source>
</evidence>
<dbReference type="EMBL" id="AZBU02000002">
    <property type="protein sequence ID" value="TKR92914.1"/>
    <property type="molecule type" value="Genomic_DNA"/>
</dbReference>
<dbReference type="Gene3D" id="3.30.900.10">
    <property type="entry name" value="HORMA domain"/>
    <property type="match status" value="1"/>
</dbReference>
<reference evidence="2 3" key="1">
    <citation type="journal article" date="2015" name="Genome Biol.">
        <title>Comparative genomics of Steinernema reveals deeply conserved gene regulatory networks.</title>
        <authorList>
            <person name="Dillman A.R."/>
            <person name="Macchietto M."/>
            <person name="Porter C.F."/>
            <person name="Rogers A."/>
            <person name="Williams B."/>
            <person name="Antoshechkin I."/>
            <person name="Lee M.M."/>
            <person name="Goodwin Z."/>
            <person name="Lu X."/>
            <person name="Lewis E.E."/>
            <person name="Goodrich-Blair H."/>
            <person name="Stock S.P."/>
            <person name="Adams B.J."/>
            <person name="Sternberg P.W."/>
            <person name="Mortazavi A."/>
        </authorList>
    </citation>
    <scope>NUCLEOTIDE SEQUENCE [LARGE SCALE GENOMIC DNA]</scope>
    <source>
        <strain evidence="2 3">ALL</strain>
    </source>
</reference>
<evidence type="ECO:0000313" key="3">
    <source>
        <dbReference type="Proteomes" id="UP000298663"/>
    </source>
</evidence>
<name>A0A4U5PAF1_STECR</name>
<dbReference type="InterPro" id="IPR003511">
    <property type="entry name" value="HORMA_dom"/>
</dbReference>